<dbReference type="FunFam" id="3.40.50.1000:FF:000083">
    <property type="entry name" value="Sodium/potassium-transporting ATPase subunit alpha"/>
    <property type="match status" value="1"/>
</dbReference>
<dbReference type="eggNOG" id="COG0474">
    <property type="taxonomic scope" value="Bacteria"/>
</dbReference>
<dbReference type="GO" id="GO:1990573">
    <property type="term" value="P:potassium ion import across plasma membrane"/>
    <property type="evidence" value="ECO:0007669"/>
    <property type="project" value="TreeGrafter"/>
</dbReference>
<evidence type="ECO:0000256" key="9">
    <source>
        <dbReference type="ARBA" id="ARBA00022989"/>
    </source>
</evidence>
<dbReference type="GO" id="GO:0016887">
    <property type="term" value="F:ATP hydrolysis activity"/>
    <property type="evidence" value="ECO:0007669"/>
    <property type="project" value="InterPro"/>
</dbReference>
<keyword evidence="5" id="KW-0547">Nucleotide-binding</keyword>
<name>A0A0R1F2D5_9LACO</name>
<feature type="transmembrane region" description="Helical" evidence="11">
    <location>
        <begin position="73"/>
        <end position="91"/>
    </location>
</feature>
<dbReference type="NCBIfam" id="TIGR01494">
    <property type="entry name" value="ATPase_P-type"/>
    <property type="match status" value="2"/>
</dbReference>
<dbReference type="InterPro" id="IPR001757">
    <property type="entry name" value="P_typ_ATPase"/>
</dbReference>
<dbReference type="InterPro" id="IPR023214">
    <property type="entry name" value="HAD_sf"/>
</dbReference>
<dbReference type="GO" id="GO:0005886">
    <property type="term" value="C:plasma membrane"/>
    <property type="evidence" value="ECO:0007669"/>
    <property type="project" value="TreeGrafter"/>
</dbReference>
<dbReference type="PRINTS" id="PR00120">
    <property type="entry name" value="HATPASE"/>
</dbReference>
<dbReference type="PROSITE" id="PS00154">
    <property type="entry name" value="ATPASE_E1_E2"/>
    <property type="match status" value="1"/>
</dbReference>
<keyword evidence="6" id="KW-0067">ATP-binding</keyword>
<organism evidence="13 14">
    <name type="scientific">Loigolactobacillus coryniformis subsp. coryniformis KCTC 3167 = DSM 20001</name>
    <dbReference type="NCBI Taxonomy" id="913848"/>
    <lineage>
        <taxon>Bacteria</taxon>
        <taxon>Bacillati</taxon>
        <taxon>Bacillota</taxon>
        <taxon>Bacilli</taxon>
        <taxon>Lactobacillales</taxon>
        <taxon>Lactobacillaceae</taxon>
        <taxon>Loigolactobacillus</taxon>
    </lineage>
</organism>
<dbReference type="GO" id="GO:0005391">
    <property type="term" value="F:P-type sodium:potassium-exchanging transporter activity"/>
    <property type="evidence" value="ECO:0007669"/>
    <property type="project" value="TreeGrafter"/>
</dbReference>
<evidence type="ECO:0000256" key="10">
    <source>
        <dbReference type="ARBA" id="ARBA00023136"/>
    </source>
</evidence>
<feature type="transmembrane region" description="Helical" evidence="11">
    <location>
        <begin position="801"/>
        <end position="821"/>
    </location>
</feature>
<proteinExistence type="inferred from homology"/>
<feature type="transmembrane region" description="Helical" evidence="11">
    <location>
        <begin position="288"/>
        <end position="313"/>
    </location>
</feature>
<evidence type="ECO:0000256" key="6">
    <source>
        <dbReference type="ARBA" id="ARBA00022840"/>
    </source>
</evidence>
<dbReference type="InterPro" id="IPR050510">
    <property type="entry name" value="Cation_transp_ATPase_P-type"/>
</dbReference>
<dbReference type="Pfam" id="PF00702">
    <property type="entry name" value="Hydrolase"/>
    <property type="match status" value="1"/>
</dbReference>
<feature type="domain" description="Cation-transporting P-type ATPase N-terminal" evidence="12">
    <location>
        <begin position="20"/>
        <end position="93"/>
    </location>
</feature>
<evidence type="ECO:0000313" key="14">
    <source>
        <dbReference type="Proteomes" id="UP000051181"/>
    </source>
</evidence>
<keyword evidence="4 11" id="KW-0812">Transmembrane</keyword>
<dbReference type="GO" id="GO:1902600">
    <property type="term" value="P:proton transmembrane transport"/>
    <property type="evidence" value="ECO:0007669"/>
    <property type="project" value="TreeGrafter"/>
</dbReference>
<evidence type="ECO:0000313" key="13">
    <source>
        <dbReference type="EMBL" id="KRK15999.1"/>
    </source>
</evidence>
<dbReference type="Pfam" id="PF00690">
    <property type="entry name" value="Cation_ATPase_N"/>
    <property type="match status" value="1"/>
</dbReference>
<gene>
    <name evidence="13" type="ORF">FD22_GL001413</name>
</gene>
<dbReference type="InterPro" id="IPR008250">
    <property type="entry name" value="ATPase_P-typ_transduc_dom_A_sf"/>
</dbReference>
<evidence type="ECO:0000256" key="7">
    <source>
        <dbReference type="ARBA" id="ARBA00022842"/>
    </source>
</evidence>
<evidence type="ECO:0000256" key="5">
    <source>
        <dbReference type="ARBA" id="ARBA00022741"/>
    </source>
</evidence>
<dbReference type="PRINTS" id="PR00119">
    <property type="entry name" value="CATATPASE"/>
</dbReference>
<dbReference type="PANTHER" id="PTHR43294">
    <property type="entry name" value="SODIUM/POTASSIUM-TRANSPORTING ATPASE SUBUNIT ALPHA"/>
    <property type="match status" value="1"/>
</dbReference>
<dbReference type="FunFam" id="2.70.150.10:FF:000160">
    <property type="entry name" value="Sarcoplasmic/endoplasmic reticulum calcium ATPase 1"/>
    <property type="match status" value="1"/>
</dbReference>
<dbReference type="GO" id="GO:0006883">
    <property type="term" value="P:intracellular sodium ion homeostasis"/>
    <property type="evidence" value="ECO:0007669"/>
    <property type="project" value="TreeGrafter"/>
</dbReference>
<dbReference type="AlphaFoldDB" id="A0A0R1F2D5"/>
<feature type="transmembrane region" description="Helical" evidence="11">
    <location>
        <begin position="261"/>
        <end position="282"/>
    </location>
</feature>
<dbReference type="InterPro" id="IPR018303">
    <property type="entry name" value="ATPase_P-typ_P_site"/>
</dbReference>
<dbReference type="Pfam" id="PF00122">
    <property type="entry name" value="E1-E2_ATPase"/>
    <property type="match status" value="1"/>
</dbReference>
<keyword evidence="7" id="KW-0460">Magnesium</keyword>
<dbReference type="SUPFAM" id="SSF56784">
    <property type="entry name" value="HAD-like"/>
    <property type="match status" value="1"/>
</dbReference>
<dbReference type="SFLD" id="SFLDG00002">
    <property type="entry name" value="C1.7:_P-type_atpase_like"/>
    <property type="match status" value="1"/>
</dbReference>
<dbReference type="GO" id="GO:0036376">
    <property type="term" value="P:sodium ion export across plasma membrane"/>
    <property type="evidence" value="ECO:0007669"/>
    <property type="project" value="TreeGrafter"/>
</dbReference>
<dbReference type="Gene3D" id="1.20.1110.10">
    <property type="entry name" value="Calcium-transporting ATPase, transmembrane domain"/>
    <property type="match status" value="1"/>
</dbReference>
<evidence type="ECO:0000256" key="4">
    <source>
        <dbReference type="ARBA" id="ARBA00022692"/>
    </source>
</evidence>
<evidence type="ECO:0000259" key="12">
    <source>
        <dbReference type="SMART" id="SM00831"/>
    </source>
</evidence>
<dbReference type="InterPro" id="IPR023298">
    <property type="entry name" value="ATPase_P-typ_TM_dom_sf"/>
</dbReference>
<dbReference type="PANTHER" id="PTHR43294:SF20">
    <property type="entry name" value="P-TYPE ATPASE"/>
    <property type="match status" value="1"/>
</dbReference>
<dbReference type="SUPFAM" id="SSF81665">
    <property type="entry name" value="Calcium ATPase, transmembrane domain M"/>
    <property type="match status" value="1"/>
</dbReference>
<sequence>MYFMEKQPTVPPDAKPGPAPLFTQSETQVVTKFDSNLEQGLSATTASKLLAQNGPNELTAHVTPKWVMFLRQFNNVIIYILLFAAALTLLLRHYSDAIVIGLVVIINALIGYFQEVNASNSLEKIKSLLSTEATVIRDGQRTDIPASQLVIGDIVYLEAGDNVPADMRLLDADNLRIQEAALTGEADSVLKTFAPLTDARTPLAERTNMAYASTAVTNGSATGIVVATGHDTELGQIADDVSNVKAAKTPLMKELDDLGKWISYFIIGIAIALFVFGWWINLYALPTLALAVVTMVVGSLPEGLPASTSVILAMGVNKMAKHNAIVKTLPAVETLGAVDVIATDKTGTLTKNEMTAQDIITQRHHYHVTGTGYAPEGQILLDQQPVEMDTDVMLSKLLLAGFEANDTMLQQEDGHWVINGEPTDGAFLTLYHKGLGAAAPAVTELDRIPFDSDYRYIARLDINEQGQHEIFIKGAPDKLYEMAAAADPHFDQDHWNDVIQDLTHQGKRVVAVGHKIVGADVNEVTHEILRQGINFLGIVGIIDPPREEVIAALKEMRTAGVKVKMITGDHPDTAAAIGRQLGLADDIQSITGAELDQMTPEELRENINRYDVFARTTPSNKLAIIDAYQQTGKVTAMTGDGVNDAPALKKADIGVAMGIKGTDVAKDAADMILVDDNFTTMTKAIREGRRLYTNIKKTIAFLLPTSFAEGLIVAFSILMQQPLPLVPTQLLWINMVSAITIQFAFIFEPEEQGIMQRPPRKTGTSLLNKHDVFQMTYVSILIAGMGLWAFDWLTAGGVSHIIASTITVNIIVLGKVFYLFNIRTPHLAFSRHFWSNPMAFATIALLMALQLLLVYLPFMQGVFKTGNMNWGQWGIAIAAGFVTLIVTETDKIIRILIDHRRRSAMR</sequence>
<evidence type="ECO:0000256" key="8">
    <source>
        <dbReference type="ARBA" id="ARBA00022967"/>
    </source>
</evidence>
<dbReference type="GO" id="GO:0005524">
    <property type="term" value="F:ATP binding"/>
    <property type="evidence" value="ECO:0007669"/>
    <property type="project" value="UniProtKB-KW"/>
</dbReference>
<dbReference type="SUPFAM" id="SSF81653">
    <property type="entry name" value="Calcium ATPase, transduction domain A"/>
    <property type="match status" value="1"/>
</dbReference>
<dbReference type="SFLD" id="SFLDF00027">
    <property type="entry name" value="p-type_atpase"/>
    <property type="match status" value="1"/>
</dbReference>
<evidence type="ECO:0000256" key="11">
    <source>
        <dbReference type="SAM" id="Phobius"/>
    </source>
</evidence>
<keyword evidence="3" id="KW-0597">Phosphoprotein</keyword>
<evidence type="ECO:0000256" key="1">
    <source>
        <dbReference type="ARBA" id="ARBA00004127"/>
    </source>
</evidence>
<dbReference type="InterPro" id="IPR059000">
    <property type="entry name" value="ATPase_P-type_domA"/>
</dbReference>
<dbReference type="GO" id="GO:0012505">
    <property type="term" value="C:endomembrane system"/>
    <property type="evidence" value="ECO:0007669"/>
    <property type="project" value="UniProtKB-SubCell"/>
</dbReference>
<feature type="transmembrane region" description="Helical" evidence="11">
    <location>
        <begin position="870"/>
        <end position="887"/>
    </location>
</feature>
<comment type="subcellular location">
    <subcellularLocation>
        <location evidence="1">Endomembrane system</location>
        <topology evidence="1">Multi-pass membrane protein</topology>
    </subcellularLocation>
</comment>
<dbReference type="InterPro" id="IPR006068">
    <property type="entry name" value="ATPase_P-typ_cation-transptr_C"/>
</dbReference>
<dbReference type="Gene3D" id="3.40.1110.10">
    <property type="entry name" value="Calcium-transporting ATPase, cytoplasmic domain N"/>
    <property type="match status" value="1"/>
</dbReference>
<dbReference type="SMART" id="SM00831">
    <property type="entry name" value="Cation_ATPase_N"/>
    <property type="match status" value="1"/>
</dbReference>
<dbReference type="GO" id="GO:0030007">
    <property type="term" value="P:intracellular potassium ion homeostasis"/>
    <property type="evidence" value="ECO:0007669"/>
    <property type="project" value="TreeGrafter"/>
</dbReference>
<dbReference type="SUPFAM" id="SSF81660">
    <property type="entry name" value="Metal cation-transporting ATPase, ATP-binding domain N"/>
    <property type="match status" value="1"/>
</dbReference>
<comment type="similarity">
    <text evidence="2">Belongs to the cation transport ATPase (P-type) (TC 3.A.3) family. Type IIA subfamily.</text>
</comment>
<feature type="transmembrane region" description="Helical" evidence="11">
    <location>
        <begin position="97"/>
        <end position="114"/>
    </location>
</feature>
<feature type="transmembrane region" description="Helical" evidence="11">
    <location>
        <begin position="833"/>
        <end position="858"/>
    </location>
</feature>
<dbReference type="InterPro" id="IPR036412">
    <property type="entry name" value="HAD-like_sf"/>
</dbReference>
<protein>
    <submittedName>
        <fullName evidence="13">Cation transport ATPase</fullName>
    </submittedName>
</protein>
<feature type="transmembrane region" description="Helical" evidence="11">
    <location>
        <begin position="775"/>
        <end position="795"/>
    </location>
</feature>
<dbReference type="InterPro" id="IPR023299">
    <property type="entry name" value="ATPase_P-typ_cyto_dom_N"/>
</dbReference>
<dbReference type="SFLD" id="SFLDS00003">
    <property type="entry name" value="Haloacid_Dehalogenase"/>
    <property type="match status" value="1"/>
</dbReference>
<keyword evidence="9 11" id="KW-1133">Transmembrane helix</keyword>
<feature type="transmembrane region" description="Helical" evidence="11">
    <location>
        <begin position="699"/>
        <end position="718"/>
    </location>
</feature>
<dbReference type="Pfam" id="PF00689">
    <property type="entry name" value="Cation_ATPase_C"/>
    <property type="match status" value="1"/>
</dbReference>
<dbReference type="EMBL" id="AZCN01000038">
    <property type="protein sequence ID" value="KRK15999.1"/>
    <property type="molecule type" value="Genomic_DNA"/>
</dbReference>
<dbReference type="Proteomes" id="UP000051181">
    <property type="component" value="Unassembled WGS sequence"/>
</dbReference>
<evidence type="ECO:0000256" key="2">
    <source>
        <dbReference type="ARBA" id="ARBA00005675"/>
    </source>
</evidence>
<keyword evidence="8" id="KW-1278">Translocase</keyword>
<evidence type="ECO:0000256" key="3">
    <source>
        <dbReference type="ARBA" id="ARBA00022553"/>
    </source>
</evidence>
<dbReference type="PATRIC" id="fig|913848.6.peg.1452"/>
<keyword evidence="10 11" id="KW-0472">Membrane</keyword>
<accession>A0A0R1F2D5</accession>
<reference evidence="13 14" key="1">
    <citation type="journal article" date="2015" name="Genome Announc.">
        <title>Expanding the biotechnology potential of lactobacilli through comparative genomics of 213 strains and associated genera.</title>
        <authorList>
            <person name="Sun Z."/>
            <person name="Harris H.M."/>
            <person name="McCann A."/>
            <person name="Guo C."/>
            <person name="Argimon S."/>
            <person name="Zhang W."/>
            <person name="Yang X."/>
            <person name="Jeffery I.B."/>
            <person name="Cooney J.C."/>
            <person name="Kagawa T.F."/>
            <person name="Liu W."/>
            <person name="Song Y."/>
            <person name="Salvetti E."/>
            <person name="Wrobel A."/>
            <person name="Rasinkangas P."/>
            <person name="Parkhill J."/>
            <person name="Rea M.C."/>
            <person name="O'Sullivan O."/>
            <person name="Ritari J."/>
            <person name="Douillard F.P."/>
            <person name="Paul Ross R."/>
            <person name="Yang R."/>
            <person name="Briner A.E."/>
            <person name="Felis G.E."/>
            <person name="de Vos W.M."/>
            <person name="Barrangou R."/>
            <person name="Klaenhammer T.R."/>
            <person name="Caufield P.W."/>
            <person name="Cui Y."/>
            <person name="Zhang H."/>
            <person name="O'Toole P.W."/>
        </authorList>
    </citation>
    <scope>NUCLEOTIDE SEQUENCE [LARGE SCALE GENOMIC DNA]</scope>
    <source>
        <strain evidence="13 14">DSM 20001</strain>
    </source>
</reference>
<feature type="transmembrane region" description="Helical" evidence="11">
    <location>
        <begin position="730"/>
        <end position="747"/>
    </location>
</feature>
<comment type="caution">
    <text evidence="13">The sequence shown here is derived from an EMBL/GenBank/DDBJ whole genome shotgun (WGS) entry which is preliminary data.</text>
</comment>
<dbReference type="InterPro" id="IPR044492">
    <property type="entry name" value="P_typ_ATPase_HD_dom"/>
</dbReference>
<dbReference type="Gene3D" id="3.40.50.1000">
    <property type="entry name" value="HAD superfamily/HAD-like"/>
    <property type="match status" value="1"/>
</dbReference>
<dbReference type="Gene3D" id="2.70.150.10">
    <property type="entry name" value="Calcium-transporting ATPase, cytoplasmic transduction domain A"/>
    <property type="match status" value="1"/>
</dbReference>
<dbReference type="InterPro" id="IPR004014">
    <property type="entry name" value="ATPase_P-typ_cation-transptr_N"/>
</dbReference>